<dbReference type="Pfam" id="PF07678">
    <property type="entry name" value="TED_complement"/>
    <property type="match status" value="1"/>
</dbReference>
<dbReference type="GO" id="GO:0004866">
    <property type="term" value="F:endopeptidase inhibitor activity"/>
    <property type="evidence" value="ECO:0007669"/>
    <property type="project" value="InterPro"/>
</dbReference>
<dbReference type="Pfam" id="PF17962">
    <property type="entry name" value="bMG6"/>
    <property type="match status" value="1"/>
</dbReference>
<dbReference type="InterPro" id="IPR026284">
    <property type="entry name" value="A2MG_proteobact"/>
</dbReference>
<dbReference type="Pfam" id="PF00024">
    <property type="entry name" value="PAN_1"/>
    <property type="match status" value="1"/>
</dbReference>
<sequence>MRFFLFALVVLTGLSGVVVAKDVVPERRLVVTNDVDFYGADLQSLFDTDLESCQNACLADPQCRAFTFNKRSNACFPKSAISEKKPYDGAVSAEVLTVDPRVAQSASTRLQELNFLPERDLERAFDQAKGIGPLHPGGQWDVETLLKAADDRRRAGDPLNAMRWIGAAVAVTDASDQWVEYGRLSLAIESSTNADLRRWADRALLAAINGYLRSGNDPQRVNALSVMSDALERLDRGRDMIPALRLAETIRPRQDLLARLDDAIAKYGFRVTEHVVESDQANPRICAEFSEPLIKLGTDYSSFVSMPDQRMAVEADGNRICISGVAHGQRYTLVFREGLPAASGEALAKDVELSLYVRDRTPSARFPGRAYVLPKTGDAAVPIETVNIDKVDLRLRHVSDRSVLRAIQEQYFGRPLPFFTDRRFSGEVGEEVWTGVGEVRNELNTDILTRLPVGEIIAGLPAGVYALSASVPGEDRYDDPGATQWFVLSDLGLSTLSGADGLHVFVRGLGDADMREGVEVSLLSRANRVLGQTRTDAQGYARFDAGLIRGQGGAEPALVTAQDGEADMTFLSLSEPAFDLSDRGVEGRAPAGPVDVFLATDRGAYRAGDMIHATVLARDDEVSAIEDLPLTAILTRPDGVEYARHVSQTGLAGGHVFDMPIGASVPRGVWRLEIKADSVEDALASETILVEDFLPERIDFEMSLPDDSLRPGQTTTLNVVARYLFGAPGSDLPVEGDTVLRAKRSVDAVPGYVFGRHDREATARRGSFQGERTDADGNAKVQISLPDAPVDDRMLELDVIGRVSEGSGRPVERRVTHAVAPAGPVIGLKPLFDDGIVPEGTEAAFDVIAISPTLERVPMQVRWTVNRVETRYQWYQDYGNWNWEPITTRRAVKRGEGVLGQEPLQVSAPVEWGRYELVVERLDGRYVSSSQDFYAGWYAPADVTTTPDMLELSLDKPGYRSGDVATLRLVPRYAGKALVTVMSNRLIAMKSVDVEEGENLVSLDVTDEWGAGAYVSATVIRPMDVAAAQNPARSMGLSYAQIDPGDKRLNVEIDAPTASEPRGPLDAVVRVDGVAEGETAFVTVAAVDVGILNLTGFASPDPFEHYFGQRRLGVDIRDVYGRLIDGMNGAMGAVRSGGDASSEMRMQSPPPTEELVAFFSGPVEIGPDGTAAVSFDMPGFNGTVRLMAVAWSRSGVGQSAADVLVRDPVVVTASLPRFMAPGDRSRLLLELVHADGPAGRVGLDVSAAGVSLDTAAIPSGVTLADGGKAAFSIPVLADDVGDHSLRVALTTPDGRQLVKTLTLPVRLNDPEIALTRRFVLGSGETFTLDDNVFAGMRPGTGSAAVSAGPLAKLDAPGLLSALDRYPYGCTEQVTSVAMPLLYFGQVATALGQGSQRQVQERIDQAIARVLSHQASNGAFGLWRAGSGDFWLDAYVSDFLSRARAEGHDVPQNAFRMAMDNLRNRVNYAPDFDEGGGDIAYALMVLAREGAAAMADLRYFADVKAEAFSTPLAVAQLGAALAMYGDQTRADALFARAGRMMQTRMQDEAAIWRADYGSNLRDAAGVLSLAVEAGSHAVDRSQLANHIAQSDRRFSTQESAWSLLAARALVNDPSVPGLSVNGSPVDGPLVRAFEAQTQAQPLAIRNESDTPTDVTLTTFGVPDVAPDAGGYGYRIERSYYTMEGEPVQSLTPKVGERFVVVLRVAPFERGEARLMIDDPLPAGFEIDNPNLLRSGDIRALDWLDPQEAEHAEFRSDRFLAAVDWRSDKAFQLAYLVRAVSPGEFHHPAAQVEDMYRPHYRAQTGAGRLTVLE</sequence>
<dbReference type="InterPro" id="IPR051802">
    <property type="entry name" value="YfhM-like"/>
</dbReference>
<dbReference type="SMART" id="SM00223">
    <property type="entry name" value="APPLE"/>
    <property type="match status" value="1"/>
</dbReference>
<comment type="similarity">
    <text evidence="1">Belongs to the protease inhibitor I39 (alpha-2-macroglobulin) family. Bacterial alpha-2-macroglobulin subfamily.</text>
</comment>
<dbReference type="Pfam" id="PF11974">
    <property type="entry name" value="bMG3"/>
    <property type="match status" value="1"/>
</dbReference>
<dbReference type="InterPro" id="IPR047565">
    <property type="entry name" value="Alpha-macroglob_thiol-ester_cl"/>
</dbReference>
<dbReference type="SMART" id="SM01359">
    <property type="entry name" value="A2M_N_2"/>
    <property type="match status" value="1"/>
</dbReference>
<dbReference type="InterPro" id="IPR041462">
    <property type="entry name" value="Bact_A2M_MG6"/>
</dbReference>
<dbReference type="Pfam" id="PF00207">
    <property type="entry name" value="A2M"/>
    <property type="match status" value="1"/>
</dbReference>
<evidence type="ECO:0000313" key="7">
    <source>
        <dbReference type="Proteomes" id="UP000325291"/>
    </source>
</evidence>
<keyword evidence="2" id="KW-0732">Signal</keyword>
<proteinExistence type="inferred from homology"/>
<dbReference type="InterPro" id="IPR001599">
    <property type="entry name" value="Macroglobln_a2"/>
</dbReference>
<dbReference type="SMART" id="SM01419">
    <property type="entry name" value="Thiol-ester_cl"/>
    <property type="match status" value="1"/>
</dbReference>
<dbReference type="GO" id="GO:0005615">
    <property type="term" value="C:extracellular space"/>
    <property type="evidence" value="ECO:0007669"/>
    <property type="project" value="InterPro"/>
</dbReference>
<keyword evidence="4" id="KW-1015">Disulfide bond</keyword>
<dbReference type="InterPro" id="IPR021868">
    <property type="entry name" value="Alpha_2_Macroglob_MG3"/>
</dbReference>
<evidence type="ECO:0000256" key="2">
    <source>
        <dbReference type="ARBA" id="ARBA00022729"/>
    </source>
</evidence>
<dbReference type="GO" id="GO:0006508">
    <property type="term" value="P:proteolysis"/>
    <property type="evidence" value="ECO:0007669"/>
    <property type="project" value="InterPro"/>
</dbReference>
<dbReference type="InterPro" id="IPR011625">
    <property type="entry name" value="A2M_N_BRD"/>
</dbReference>
<dbReference type="CDD" id="cd01100">
    <property type="entry name" value="APPLE_Factor_XI_like"/>
    <property type="match status" value="1"/>
</dbReference>
<dbReference type="Gene3D" id="3.50.4.10">
    <property type="entry name" value="Hepatocyte Growth Factor"/>
    <property type="match status" value="1"/>
</dbReference>
<accession>A0A5A9ZJX1</accession>
<dbReference type="SUPFAM" id="SSF57414">
    <property type="entry name" value="Hairpin loop containing domain-like"/>
    <property type="match status" value="1"/>
</dbReference>
<dbReference type="Pfam" id="PF07703">
    <property type="entry name" value="A2M_BRD"/>
    <property type="match status" value="1"/>
</dbReference>
<dbReference type="Pfam" id="PF17972">
    <property type="entry name" value="bMG5"/>
    <property type="match status" value="1"/>
</dbReference>
<dbReference type="PANTHER" id="PTHR40094">
    <property type="entry name" value="ALPHA-2-MACROGLOBULIN HOMOLOG"/>
    <property type="match status" value="1"/>
</dbReference>
<reference evidence="6 7" key="1">
    <citation type="submission" date="2019-07" db="EMBL/GenBank/DDBJ databases">
        <title>Aquicoccus porphyridii gen. nov., sp. nov., isolated from a small marine red alga, Porphyridium marinum.</title>
        <authorList>
            <person name="Liu L."/>
        </authorList>
    </citation>
    <scope>NUCLEOTIDE SEQUENCE [LARGE SCALE GENOMIC DNA]</scope>
    <source>
        <strain evidence="6 7">L1 8-17</strain>
    </source>
</reference>
<gene>
    <name evidence="6" type="ORF">FLO80_06155</name>
</gene>
<dbReference type="InterPro" id="IPR008930">
    <property type="entry name" value="Terpenoid_cyclase/PrenylTrfase"/>
</dbReference>
<name>A0A5A9ZJX1_9RHOB</name>
<keyword evidence="3" id="KW-0677">Repeat</keyword>
<dbReference type="InterPro" id="IPR000177">
    <property type="entry name" value="Apple"/>
</dbReference>
<dbReference type="EMBL" id="VINQ01000003">
    <property type="protein sequence ID" value="KAA0917613.1"/>
    <property type="molecule type" value="Genomic_DNA"/>
</dbReference>
<evidence type="ECO:0000313" key="6">
    <source>
        <dbReference type="EMBL" id="KAA0917613.1"/>
    </source>
</evidence>
<evidence type="ECO:0000256" key="1">
    <source>
        <dbReference type="ARBA" id="ARBA00010556"/>
    </source>
</evidence>
<dbReference type="InterPro" id="IPR003609">
    <property type="entry name" value="Pan_app"/>
</dbReference>
<dbReference type="InterPro" id="IPR041203">
    <property type="entry name" value="Bact_A2M_MG5"/>
</dbReference>
<dbReference type="PIRSF" id="PIRSF038980">
    <property type="entry name" value="A2M_bac"/>
    <property type="match status" value="1"/>
</dbReference>
<dbReference type="InterPro" id="IPR011626">
    <property type="entry name" value="Alpha-macroglobulin_TED"/>
</dbReference>
<evidence type="ECO:0000256" key="3">
    <source>
        <dbReference type="ARBA" id="ARBA00022737"/>
    </source>
</evidence>
<dbReference type="SMART" id="SM01360">
    <property type="entry name" value="A2M"/>
    <property type="match status" value="1"/>
</dbReference>
<dbReference type="Pfam" id="PF17973">
    <property type="entry name" value="bMG10"/>
    <property type="match status" value="1"/>
</dbReference>
<organism evidence="6 7">
    <name type="scientific">Aquicoccus porphyridii</name>
    <dbReference type="NCBI Taxonomy" id="1852029"/>
    <lineage>
        <taxon>Bacteria</taxon>
        <taxon>Pseudomonadati</taxon>
        <taxon>Pseudomonadota</taxon>
        <taxon>Alphaproteobacteria</taxon>
        <taxon>Rhodobacterales</taxon>
        <taxon>Paracoccaceae</taxon>
        <taxon>Aquicoccus</taxon>
    </lineage>
</organism>
<dbReference type="InterPro" id="IPR002890">
    <property type="entry name" value="MG2"/>
</dbReference>
<comment type="caution">
    <text evidence="6">The sequence shown here is derived from an EMBL/GenBank/DDBJ whole genome shotgun (WGS) entry which is preliminary data.</text>
</comment>
<evidence type="ECO:0000256" key="4">
    <source>
        <dbReference type="ARBA" id="ARBA00023157"/>
    </source>
</evidence>
<feature type="domain" description="Apple" evidence="5">
    <location>
        <begin position="24"/>
        <end position="102"/>
    </location>
</feature>
<dbReference type="Gene3D" id="1.50.10.20">
    <property type="match status" value="1"/>
</dbReference>
<dbReference type="PANTHER" id="PTHR40094:SF1">
    <property type="entry name" value="UBIQUITIN DOMAIN-CONTAINING PROTEIN"/>
    <property type="match status" value="1"/>
</dbReference>
<keyword evidence="7" id="KW-1185">Reference proteome</keyword>
<dbReference type="RefSeq" id="WP_111363220.1">
    <property type="nucleotide sequence ID" value="NZ_VINQ01000003.1"/>
</dbReference>
<dbReference type="InterPro" id="IPR041246">
    <property type="entry name" value="Bact_MG10"/>
</dbReference>
<evidence type="ECO:0000259" key="5">
    <source>
        <dbReference type="PROSITE" id="PS50948"/>
    </source>
</evidence>
<dbReference type="PROSITE" id="PS50948">
    <property type="entry name" value="PAN"/>
    <property type="match status" value="1"/>
</dbReference>
<dbReference type="CDD" id="cd02891">
    <property type="entry name" value="A2M_like"/>
    <property type="match status" value="1"/>
</dbReference>
<dbReference type="Proteomes" id="UP000325291">
    <property type="component" value="Unassembled WGS sequence"/>
</dbReference>
<protein>
    <submittedName>
        <fullName evidence="6">Alpha-2-macroglobulin family protein</fullName>
    </submittedName>
</protein>
<dbReference type="Gene3D" id="2.60.40.1930">
    <property type="match status" value="1"/>
</dbReference>
<dbReference type="Pfam" id="PF01835">
    <property type="entry name" value="MG2"/>
    <property type="match status" value="1"/>
</dbReference>
<dbReference type="SUPFAM" id="SSF48239">
    <property type="entry name" value="Terpenoid cyclases/Protein prenyltransferases"/>
    <property type="match status" value="1"/>
</dbReference>